<protein>
    <submittedName>
        <fullName evidence="1">Uncharacterized protein</fullName>
    </submittedName>
</protein>
<evidence type="ECO:0000313" key="2">
    <source>
        <dbReference type="Proteomes" id="UP000234323"/>
    </source>
</evidence>
<organism evidence="1 2">
    <name type="scientific">Rhizophagus irregularis</name>
    <dbReference type="NCBI Taxonomy" id="588596"/>
    <lineage>
        <taxon>Eukaryota</taxon>
        <taxon>Fungi</taxon>
        <taxon>Fungi incertae sedis</taxon>
        <taxon>Mucoromycota</taxon>
        <taxon>Glomeromycotina</taxon>
        <taxon>Glomeromycetes</taxon>
        <taxon>Glomerales</taxon>
        <taxon>Glomeraceae</taxon>
        <taxon>Rhizophagus</taxon>
    </lineage>
</organism>
<gene>
    <name evidence="1" type="ORF">RhiirA4_420037</name>
</gene>
<comment type="caution">
    <text evidence="1">The sequence shown here is derived from an EMBL/GenBank/DDBJ whole genome shotgun (WGS) entry which is preliminary data.</text>
</comment>
<dbReference type="VEuPathDB" id="FungiDB:FUN_024451"/>
<sequence length="102" mass="12284">MDEKYQEFFSKQTVDKWSLMDYNNWLIKNFDHNQPVKSHRKFYSILTDILVNDDSSAKTTKAKFLLKNKKKDSKNANLLLKNPKILKIIHEVPEKWKKEEKK</sequence>
<keyword evidence="2" id="KW-1185">Reference proteome</keyword>
<dbReference type="Proteomes" id="UP000234323">
    <property type="component" value="Unassembled WGS sequence"/>
</dbReference>
<dbReference type="AlphaFoldDB" id="A0A2I1GGC5"/>
<dbReference type="EMBL" id="LLXI01000400">
    <property type="protein sequence ID" value="PKY45679.1"/>
    <property type="molecule type" value="Genomic_DNA"/>
</dbReference>
<evidence type="ECO:0000313" key="1">
    <source>
        <dbReference type="EMBL" id="PKY45679.1"/>
    </source>
</evidence>
<name>A0A2I1GGC5_9GLOM</name>
<reference evidence="1 2" key="1">
    <citation type="submission" date="2015-10" db="EMBL/GenBank/DDBJ databases">
        <title>Genome analyses suggest a sexual origin of heterokaryosis in a supposedly ancient asexual fungus.</title>
        <authorList>
            <person name="Ropars J."/>
            <person name="Sedzielewska K."/>
            <person name="Noel J."/>
            <person name="Charron P."/>
            <person name="Farinelli L."/>
            <person name="Marton T."/>
            <person name="Kruger M."/>
            <person name="Pelin A."/>
            <person name="Brachmann A."/>
            <person name="Corradi N."/>
        </authorList>
    </citation>
    <scope>NUCLEOTIDE SEQUENCE [LARGE SCALE GENOMIC DNA]</scope>
    <source>
        <strain evidence="1 2">A4</strain>
    </source>
</reference>
<accession>A0A2I1GGC5</accession>
<proteinExistence type="predicted"/>